<dbReference type="Pfam" id="PF13699">
    <property type="entry name" value="eCIS_core"/>
    <property type="match status" value="1"/>
</dbReference>
<reference evidence="2 3" key="1">
    <citation type="submission" date="2018-06" db="EMBL/GenBank/DDBJ databases">
        <title>Genomic Encyclopedia of Type Strains, Phase III (KMG-III): the genomes of soil and plant-associated and newly described type strains.</title>
        <authorList>
            <person name="Whitman W."/>
        </authorList>
    </citation>
    <scope>NUCLEOTIDE SEQUENCE [LARGE SCALE GENOMIC DNA]</scope>
    <source>
        <strain evidence="2 3">CGMCC 4.7090</strain>
    </source>
</reference>
<feature type="domain" description="eCIS core" evidence="1">
    <location>
        <begin position="281"/>
        <end position="354"/>
    </location>
</feature>
<dbReference type="InterPro" id="IPR025295">
    <property type="entry name" value="eCIS_core_dom"/>
</dbReference>
<evidence type="ECO:0000259" key="1">
    <source>
        <dbReference type="Pfam" id="PF13699"/>
    </source>
</evidence>
<dbReference type="EMBL" id="QLMJ01000001">
    <property type="protein sequence ID" value="RAK43415.1"/>
    <property type="molecule type" value="Genomic_DNA"/>
</dbReference>
<dbReference type="Proteomes" id="UP000249341">
    <property type="component" value="Unassembled WGS sequence"/>
</dbReference>
<keyword evidence="3" id="KW-1185">Reference proteome</keyword>
<evidence type="ECO:0000313" key="3">
    <source>
        <dbReference type="Proteomes" id="UP000249341"/>
    </source>
</evidence>
<name>A0A327ZLX5_9ACTN</name>
<dbReference type="AlphaFoldDB" id="A0A327ZLX5"/>
<comment type="caution">
    <text evidence="2">The sequence shown here is derived from an EMBL/GenBank/DDBJ whole genome shotgun (WGS) entry which is preliminary data.</text>
</comment>
<dbReference type="RefSeq" id="WP_245972148.1">
    <property type="nucleotide sequence ID" value="NZ_JACHWI010000001.1"/>
</dbReference>
<protein>
    <submittedName>
        <fullName evidence="2">Uncharacterized protein DUF4157</fullName>
    </submittedName>
</protein>
<evidence type="ECO:0000313" key="2">
    <source>
        <dbReference type="EMBL" id="RAK43415.1"/>
    </source>
</evidence>
<gene>
    <name evidence="2" type="ORF">B0I29_101545</name>
</gene>
<accession>A0A327ZLX5</accession>
<organism evidence="2 3">
    <name type="scientific">Actinoplanes lutulentus</name>
    <dbReference type="NCBI Taxonomy" id="1287878"/>
    <lineage>
        <taxon>Bacteria</taxon>
        <taxon>Bacillati</taxon>
        <taxon>Actinomycetota</taxon>
        <taxon>Actinomycetes</taxon>
        <taxon>Micromonosporales</taxon>
        <taxon>Micromonosporaceae</taxon>
        <taxon>Actinoplanes</taxon>
    </lineage>
</organism>
<proteinExistence type="predicted"/>
<sequence length="384" mass="41046">MEVAGIGLAEDAHQLAAGIRSQNWVDSAIGGVGVSLEGLSLAVDPLGTVASWGVAWLMEHIRPLQEALDHLAGDAAEVTAQAATWSNVAALTAAAHQEYADHVRTQTAGWSGASGDAYRAHAAENLVVLDGITAATGGIASAVEGAGLVVGLVREIVRDLIANFIATLAVRLPQWLAMEGITLGIATPVVAGQVSALVLKWANKIQHFIRGLLGSLRRLKVMINRLGEVLGDLRTLAGRIARSAPTDRSVHFFSKSRVSTNRDVLENGPGTPMTLENVHATAERMGIDFGDVDIVIVSDAEEIRYLEHMDAGAYTPSERNGTQVRFGPASFADPDSLAATIAHEHTHVQQQRNGEHLWRVLRDLEDEAYASEVPALELFRRKQP</sequence>